<evidence type="ECO:0000256" key="1">
    <source>
        <dbReference type="ARBA" id="ARBA00004141"/>
    </source>
</evidence>
<reference evidence="8" key="1">
    <citation type="submission" date="2021-02" db="EMBL/GenBank/DDBJ databases">
        <authorList>
            <person name="Dougan E. K."/>
            <person name="Rhodes N."/>
            <person name="Thang M."/>
            <person name="Chan C."/>
        </authorList>
    </citation>
    <scope>NUCLEOTIDE SEQUENCE</scope>
</reference>
<name>A0A813KNH8_POLGL</name>
<gene>
    <name evidence="8" type="ORF">PGLA2088_LOCUS34633</name>
</gene>
<keyword evidence="4 6" id="KW-1133">Transmembrane helix</keyword>
<dbReference type="GO" id="GO:0016020">
    <property type="term" value="C:membrane"/>
    <property type="evidence" value="ECO:0007669"/>
    <property type="project" value="UniProtKB-SubCell"/>
</dbReference>
<feature type="transmembrane region" description="Helical" evidence="6">
    <location>
        <begin position="109"/>
        <end position="127"/>
    </location>
</feature>
<keyword evidence="3 6" id="KW-0812">Transmembrane</keyword>
<comment type="subcellular location">
    <subcellularLocation>
        <location evidence="1">Membrane</location>
        <topology evidence="1">Multi-pass membrane protein</topology>
    </subcellularLocation>
</comment>
<dbReference type="PANTHER" id="PTHR10556:SF35">
    <property type="entry name" value="3-OXO-5-ALPHA-STEROID 4-DEHYDROGENASE FAMILY PROTEIN"/>
    <property type="match status" value="1"/>
</dbReference>
<evidence type="ECO:0000256" key="3">
    <source>
        <dbReference type="ARBA" id="ARBA00022692"/>
    </source>
</evidence>
<dbReference type="EMBL" id="CAJNNW010031473">
    <property type="protein sequence ID" value="CAE8707666.1"/>
    <property type="molecule type" value="Genomic_DNA"/>
</dbReference>
<evidence type="ECO:0000313" key="9">
    <source>
        <dbReference type="Proteomes" id="UP000626109"/>
    </source>
</evidence>
<evidence type="ECO:0000256" key="6">
    <source>
        <dbReference type="SAM" id="Phobius"/>
    </source>
</evidence>
<feature type="domain" description="3-oxo-5-alpha-steroid 4-dehydrogenase C-terminal" evidence="7">
    <location>
        <begin position="140"/>
        <end position="257"/>
    </location>
</feature>
<protein>
    <recommendedName>
        <fullName evidence="7">3-oxo-5-alpha-steroid 4-dehydrogenase C-terminal domain-containing protein</fullName>
    </recommendedName>
</protein>
<evidence type="ECO:0000256" key="5">
    <source>
        <dbReference type="ARBA" id="ARBA00023136"/>
    </source>
</evidence>
<sequence>MESFWPQPTYPTLALTGFQLLLLAGGMNEAAAPTGYSKFAATVRLQLEVPQRVGMLVIYAPALIYSLSQLVGAAGGSVRLLTACCLVLHFGKRCLEVLFLHVFSGKAGFEVVAPIGAYYAFLCWLILRSTGDGQAMILWPEVMPGLGLFAVGQLGNLYHHWLLVQMRTKPTAGQESKGRYVIPRGALFDFVTMPHYFCELIAWYGLSMAVPRLNILLVATDMTSYLAGRSVSTTRWYQEKFGSEWPAARKHMIPYVF</sequence>
<comment type="similarity">
    <text evidence="2">Belongs to the steroid 5-alpha reductase family.</text>
</comment>
<keyword evidence="5 6" id="KW-0472">Membrane</keyword>
<dbReference type="GO" id="GO:0006629">
    <property type="term" value="P:lipid metabolic process"/>
    <property type="evidence" value="ECO:0007669"/>
    <property type="project" value="InterPro"/>
</dbReference>
<evidence type="ECO:0000256" key="2">
    <source>
        <dbReference type="ARBA" id="ARBA00007742"/>
    </source>
</evidence>
<feature type="transmembrane region" description="Helical" evidence="6">
    <location>
        <begin position="55"/>
        <end position="88"/>
    </location>
</feature>
<accession>A0A813KNH8</accession>
<evidence type="ECO:0000313" key="8">
    <source>
        <dbReference type="EMBL" id="CAE8707666.1"/>
    </source>
</evidence>
<dbReference type="Pfam" id="PF02544">
    <property type="entry name" value="Steroid_dh"/>
    <property type="match status" value="1"/>
</dbReference>
<comment type="caution">
    <text evidence="8">The sequence shown here is derived from an EMBL/GenBank/DDBJ whole genome shotgun (WGS) entry which is preliminary data.</text>
</comment>
<dbReference type="GO" id="GO:0016627">
    <property type="term" value="F:oxidoreductase activity, acting on the CH-CH group of donors"/>
    <property type="evidence" value="ECO:0007669"/>
    <property type="project" value="InterPro"/>
</dbReference>
<dbReference type="PROSITE" id="PS50244">
    <property type="entry name" value="S5A_REDUCTASE"/>
    <property type="match status" value="1"/>
</dbReference>
<dbReference type="InterPro" id="IPR039357">
    <property type="entry name" value="SRD5A/TECR"/>
</dbReference>
<evidence type="ECO:0000256" key="4">
    <source>
        <dbReference type="ARBA" id="ARBA00022989"/>
    </source>
</evidence>
<dbReference type="AlphaFoldDB" id="A0A813KNH8"/>
<dbReference type="InterPro" id="IPR001104">
    <property type="entry name" value="3-oxo-5_a-steroid_4-DH_C"/>
</dbReference>
<organism evidence="8 9">
    <name type="scientific">Polarella glacialis</name>
    <name type="common">Dinoflagellate</name>
    <dbReference type="NCBI Taxonomy" id="89957"/>
    <lineage>
        <taxon>Eukaryota</taxon>
        <taxon>Sar</taxon>
        <taxon>Alveolata</taxon>
        <taxon>Dinophyceae</taxon>
        <taxon>Suessiales</taxon>
        <taxon>Suessiaceae</taxon>
        <taxon>Polarella</taxon>
    </lineage>
</organism>
<proteinExistence type="inferred from homology"/>
<evidence type="ECO:0000259" key="7">
    <source>
        <dbReference type="Pfam" id="PF02544"/>
    </source>
</evidence>
<dbReference type="PANTHER" id="PTHR10556">
    <property type="entry name" value="3-OXO-5-ALPHA-STEROID 4-DEHYDROGENASE"/>
    <property type="match status" value="1"/>
</dbReference>
<dbReference type="Proteomes" id="UP000626109">
    <property type="component" value="Unassembled WGS sequence"/>
</dbReference>